<proteinExistence type="inferred from homology"/>
<organism evidence="3 4">
    <name type="scientific">Arenibacter palladensis</name>
    <dbReference type="NCBI Taxonomy" id="237373"/>
    <lineage>
        <taxon>Bacteria</taxon>
        <taxon>Pseudomonadati</taxon>
        <taxon>Bacteroidota</taxon>
        <taxon>Flavobacteriia</taxon>
        <taxon>Flavobacteriales</taxon>
        <taxon>Flavobacteriaceae</taxon>
        <taxon>Arenibacter</taxon>
    </lineage>
</organism>
<reference evidence="4" key="1">
    <citation type="submission" date="2016-11" db="EMBL/GenBank/DDBJ databases">
        <authorList>
            <person name="Varghese N."/>
            <person name="Submissions S."/>
        </authorList>
    </citation>
    <scope>NUCLEOTIDE SEQUENCE [LARGE SCALE GENOMIC DNA]</scope>
    <source>
        <strain evidence="4">DSM 17539</strain>
    </source>
</reference>
<dbReference type="EMBL" id="FQUX01000006">
    <property type="protein sequence ID" value="SHF70759.1"/>
    <property type="molecule type" value="Genomic_DNA"/>
</dbReference>
<dbReference type="GO" id="GO:0005975">
    <property type="term" value="P:carbohydrate metabolic process"/>
    <property type="evidence" value="ECO:0007669"/>
    <property type="project" value="InterPro"/>
</dbReference>
<accession>A0A1M5DUZ1</accession>
<dbReference type="CDD" id="cd08023">
    <property type="entry name" value="GH16_laminarinase_like"/>
    <property type="match status" value="1"/>
</dbReference>
<dbReference type="Gene3D" id="2.60.120.200">
    <property type="match status" value="1"/>
</dbReference>
<dbReference type="Pfam" id="PF00722">
    <property type="entry name" value="Glyco_hydro_16"/>
    <property type="match status" value="1"/>
</dbReference>
<comment type="similarity">
    <text evidence="1">Belongs to the glycosyl hydrolase 16 family.</text>
</comment>
<dbReference type="PROSITE" id="PS51257">
    <property type="entry name" value="PROKAR_LIPOPROTEIN"/>
    <property type="match status" value="1"/>
</dbReference>
<dbReference type="PANTHER" id="PTHR10963">
    <property type="entry name" value="GLYCOSYL HYDROLASE-RELATED"/>
    <property type="match status" value="1"/>
</dbReference>
<evidence type="ECO:0000259" key="2">
    <source>
        <dbReference type="PROSITE" id="PS51762"/>
    </source>
</evidence>
<keyword evidence="4" id="KW-1185">Reference proteome</keyword>
<dbReference type="InterPro" id="IPR000757">
    <property type="entry name" value="Beta-glucanase-like"/>
</dbReference>
<evidence type="ECO:0000256" key="1">
    <source>
        <dbReference type="ARBA" id="ARBA00006865"/>
    </source>
</evidence>
<evidence type="ECO:0000313" key="4">
    <source>
        <dbReference type="Proteomes" id="UP000184406"/>
    </source>
</evidence>
<dbReference type="GO" id="GO:0004553">
    <property type="term" value="F:hydrolase activity, hydrolyzing O-glycosyl compounds"/>
    <property type="evidence" value="ECO:0007669"/>
    <property type="project" value="InterPro"/>
</dbReference>
<dbReference type="PROSITE" id="PS51762">
    <property type="entry name" value="GH16_2"/>
    <property type="match status" value="1"/>
</dbReference>
<keyword evidence="3" id="KW-0378">Hydrolase</keyword>
<protein>
    <submittedName>
        <fullName evidence="3">Glycosyl hydrolases family 16</fullName>
    </submittedName>
</protein>
<name>A0A1M5DUZ1_9FLAO</name>
<dbReference type="AlphaFoldDB" id="A0A1M5DUZ1"/>
<dbReference type="RefSeq" id="WP_178347019.1">
    <property type="nucleotide sequence ID" value="NZ_FQUX01000006.1"/>
</dbReference>
<evidence type="ECO:0000313" key="3">
    <source>
        <dbReference type="EMBL" id="SHF70759.1"/>
    </source>
</evidence>
<sequence>MKLTIYFLLVIIMACGGQNNEEDGFVYTNGEREKVVPTELNLSVEVLGVDSNNPSGNGTGVVQFSAVAKNAVKYGYRFNDVSEEVSTDGNFTYTFREEGIHDYKITVLAYSITGESIAFSETISVFVAEYEAKLVWSDEFEGDGTLSAQNWKLETIAPDNGSWYNGELQHYTNRQDNAYVSDGTLKIVAKKEQYTAQGTTKEYTSARLNSLFSFTYGRVEVRAKLPFGHGTWPAIWMLGSNIETEGWPACGEIDIMEHWGHDPKKISSATHTPSCHGGCTDVTVGTTIIADYNTEFHVYAVEWNKDSLRFFIDDEFVYAYNPTLKDKDTWPYTADQFIILNVAMGGSWFSVDPNFVSSTMEVDYVRVYQ</sequence>
<feature type="domain" description="GH16" evidence="2">
    <location>
        <begin position="149"/>
        <end position="369"/>
    </location>
</feature>
<dbReference type="InterPro" id="IPR013320">
    <property type="entry name" value="ConA-like_dom_sf"/>
</dbReference>
<dbReference type="PANTHER" id="PTHR10963:SF55">
    <property type="entry name" value="GLYCOSIDE HYDROLASE FAMILY 16 PROTEIN"/>
    <property type="match status" value="1"/>
</dbReference>
<dbReference type="InterPro" id="IPR050546">
    <property type="entry name" value="Glycosyl_Hydrlase_16"/>
</dbReference>
<dbReference type="SUPFAM" id="SSF49899">
    <property type="entry name" value="Concanavalin A-like lectins/glucanases"/>
    <property type="match status" value="1"/>
</dbReference>
<dbReference type="Proteomes" id="UP000184406">
    <property type="component" value="Unassembled WGS sequence"/>
</dbReference>
<gene>
    <name evidence="3" type="ORF">SAMN03080594_106253</name>
</gene>